<proteinExistence type="predicted"/>
<keyword evidence="1" id="KW-0812">Transmembrane</keyword>
<evidence type="ECO:0000256" key="1">
    <source>
        <dbReference type="SAM" id="Phobius"/>
    </source>
</evidence>
<dbReference type="Proteomes" id="UP000184188">
    <property type="component" value="Unassembled WGS sequence"/>
</dbReference>
<dbReference type="GeneID" id="34613861"/>
<evidence type="ECO:0000313" key="2">
    <source>
        <dbReference type="EMBL" id="OJJ50502.1"/>
    </source>
</evidence>
<feature type="transmembrane region" description="Helical" evidence="1">
    <location>
        <begin position="27"/>
        <end position="48"/>
    </location>
</feature>
<keyword evidence="1" id="KW-0472">Membrane</keyword>
<keyword evidence="1" id="KW-1133">Transmembrane helix</keyword>
<dbReference type="EMBL" id="KV878336">
    <property type="protein sequence ID" value="OJJ50502.1"/>
    <property type="molecule type" value="Genomic_DNA"/>
</dbReference>
<sequence>MIPGDGFFFPPSPTTFRQTKIILPPSLSLSLSLSLLLAMNSMILQMIITPVLPIGMRYDFFSLSFCYRLHVQPRSVYEGIRPLFLFPPLSPLSCASLYGSVLWVHLCGVCACVLCLASN</sequence>
<feature type="transmembrane region" description="Helical" evidence="1">
    <location>
        <begin position="95"/>
        <end position="117"/>
    </location>
</feature>
<protein>
    <submittedName>
        <fullName evidence="2">Uncharacterized protein</fullName>
    </submittedName>
</protein>
<accession>A0A1L9STG6</accession>
<name>A0A1L9STG6_9EURO</name>
<dbReference type="RefSeq" id="XP_022585012.1">
    <property type="nucleotide sequence ID" value="XM_022727397.1"/>
</dbReference>
<dbReference type="AlphaFoldDB" id="A0A1L9STG6"/>
<evidence type="ECO:0000313" key="3">
    <source>
        <dbReference type="Proteomes" id="UP000184188"/>
    </source>
</evidence>
<keyword evidence="3" id="KW-1185">Reference proteome</keyword>
<reference evidence="3" key="1">
    <citation type="journal article" date="2017" name="Genome Biol.">
        <title>Comparative genomics reveals high biological diversity and specific adaptations in the industrially and medically important fungal genus Aspergillus.</title>
        <authorList>
            <person name="de Vries R.P."/>
            <person name="Riley R."/>
            <person name="Wiebenga A."/>
            <person name="Aguilar-Osorio G."/>
            <person name="Amillis S."/>
            <person name="Uchima C.A."/>
            <person name="Anderluh G."/>
            <person name="Asadollahi M."/>
            <person name="Askin M."/>
            <person name="Barry K."/>
            <person name="Battaglia E."/>
            <person name="Bayram O."/>
            <person name="Benocci T."/>
            <person name="Braus-Stromeyer S.A."/>
            <person name="Caldana C."/>
            <person name="Canovas D."/>
            <person name="Cerqueira G.C."/>
            <person name="Chen F."/>
            <person name="Chen W."/>
            <person name="Choi C."/>
            <person name="Clum A."/>
            <person name="Dos Santos R.A."/>
            <person name="Damasio A.R."/>
            <person name="Diallinas G."/>
            <person name="Emri T."/>
            <person name="Fekete E."/>
            <person name="Flipphi M."/>
            <person name="Freyberg S."/>
            <person name="Gallo A."/>
            <person name="Gournas C."/>
            <person name="Habgood R."/>
            <person name="Hainaut M."/>
            <person name="Harispe M.L."/>
            <person name="Henrissat B."/>
            <person name="Hilden K.S."/>
            <person name="Hope R."/>
            <person name="Hossain A."/>
            <person name="Karabika E."/>
            <person name="Karaffa L."/>
            <person name="Karanyi Z."/>
            <person name="Krasevec N."/>
            <person name="Kuo A."/>
            <person name="Kusch H."/>
            <person name="LaButti K."/>
            <person name="Lagendijk E.L."/>
            <person name="Lapidus A."/>
            <person name="Levasseur A."/>
            <person name="Lindquist E."/>
            <person name="Lipzen A."/>
            <person name="Logrieco A.F."/>
            <person name="MacCabe A."/>
            <person name="Maekelae M.R."/>
            <person name="Malavazi I."/>
            <person name="Melin P."/>
            <person name="Meyer V."/>
            <person name="Mielnichuk N."/>
            <person name="Miskei M."/>
            <person name="Molnar A.P."/>
            <person name="Mule G."/>
            <person name="Ngan C.Y."/>
            <person name="Orejas M."/>
            <person name="Orosz E."/>
            <person name="Ouedraogo J.P."/>
            <person name="Overkamp K.M."/>
            <person name="Park H.-S."/>
            <person name="Perrone G."/>
            <person name="Piumi F."/>
            <person name="Punt P.J."/>
            <person name="Ram A.F."/>
            <person name="Ramon A."/>
            <person name="Rauscher S."/>
            <person name="Record E."/>
            <person name="Riano-Pachon D.M."/>
            <person name="Robert V."/>
            <person name="Roehrig J."/>
            <person name="Ruller R."/>
            <person name="Salamov A."/>
            <person name="Salih N.S."/>
            <person name="Samson R.A."/>
            <person name="Sandor E."/>
            <person name="Sanguinetti M."/>
            <person name="Schuetze T."/>
            <person name="Sepcic K."/>
            <person name="Shelest E."/>
            <person name="Sherlock G."/>
            <person name="Sophianopoulou V."/>
            <person name="Squina F.M."/>
            <person name="Sun H."/>
            <person name="Susca A."/>
            <person name="Todd R.B."/>
            <person name="Tsang A."/>
            <person name="Unkles S.E."/>
            <person name="van de Wiele N."/>
            <person name="van Rossen-Uffink D."/>
            <person name="Oliveira J.V."/>
            <person name="Vesth T.C."/>
            <person name="Visser J."/>
            <person name="Yu J.-H."/>
            <person name="Zhou M."/>
            <person name="Andersen M.R."/>
            <person name="Archer D.B."/>
            <person name="Baker S.E."/>
            <person name="Benoit I."/>
            <person name="Brakhage A.A."/>
            <person name="Braus G.H."/>
            <person name="Fischer R."/>
            <person name="Frisvad J.C."/>
            <person name="Goldman G.H."/>
            <person name="Houbraken J."/>
            <person name="Oakley B."/>
            <person name="Pocsi I."/>
            <person name="Scazzocchio C."/>
            <person name="Seiboth B."/>
            <person name="vanKuyk P.A."/>
            <person name="Wortman J."/>
            <person name="Dyer P.S."/>
            <person name="Grigoriev I.V."/>
        </authorList>
    </citation>
    <scope>NUCLEOTIDE SEQUENCE [LARGE SCALE GENOMIC DNA]</scope>
    <source>
        <strain evidence="3">CBS 506.65</strain>
    </source>
</reference>
<dbReference type="VEuPathDB" id="FungiDB:ASPZODRAFT_194066"/>
<organism evidence="2 3">
    <name type="scientific">Penicilliopsis zonata CBS 506.65</name>
    <dbReference type="NCBI Taxonomy" id="1073090"/>
    <lineage>
        <taxon>Eukaryota</taxon>
        <taxon>Fungi</taxon>
        <taxon>Dikarya</taxon>
        <taxon>Ascomycota</taxon>
        <taxon>Pezizomycotina</taxon>
        <taxon>Eurotiomycetes</taxon>
        <taxon>Eurotiomycetidae</taxon>
        <taxon>Eurotiales</taxon>
        <taxon>Aspergillaceae</taxon>
        <taxon>Penicilliopsis</taxon>
    </lineage>
</organism>
<gene>
    <name evidence="2" type="ORF">ASPZODRAFT_194066</name>
</gene>